<sequence length="179" mass="19780">MRIGFALVLVAIAIATSFVEVNADENAKEDYLSATKSISVDSTPYYLKDAQAKIDKEVKLVFSEDEERVGVPGFSRLKSLLRKHPKQVRGNLGRTKNLDKIQASQGIQKLKSILGFSNKGQNKITPEKVKKVETYARDNPDKWEAMSDYISLAYWAVVGGVSIYVASLLLVAAIQESTP</sequence>
<evidence type="ECO:0008006" key="5">
    <source>
        <dbReference type="Google" id="ProtNLM"/>
    </source>
</evidence>
<protein>
    <recommendedName>
        <fullName evidence="5">RxLR effector protein</fullName>
    </recommendedName>
</protein>
<name>A0A080ZTZ7_PHYNI</name>
<reference evidence="3 4" key="1">
    <citation type="submission" date="2013-11" db="EMBL/GenBank/DDBJ databases">
        <title>The Genome Sequence of Phytophthora parasitica P1976.</title>
        <authorList>
            <consortium name="The Broad Institute Genomics Platform"/>
            <person name="Russ C."/>
            <person name="Tyler B."/>
            <person name="Panabieres F."/>
            <person name="Shan W."/>
            <person name="Tripathy S."/>
            <person name="Grunwald N."/>
            <person name="Machado M."/>
            <person name="Johnson C.S."/>
            <person name="Walker B."/>
            <person name="Young S."/>
            <person name="Zeng Q."/>
            <person name="Gargeya S."/>
            <person name="Fitzgerald M."/>
            <person name="Haas B."/>
            <person name="Abouelleil A."/>
            <person name="Allen A.W."/>
            <person name="Alvarado L."/>
            <person name="Arachchi H.M."/>
            <person name="Berlin A.M."/>
            <person name="Chapman S.B."/>
            <person name="Gainer-Dewar J."/>
            <person name="Goldberg J."/>
            <person name="Griggs A."/>
            <person name="Gujja S."/>
            <person name="Hansen M."/>
            <person name="Howarth C."/>
            <person name="Imamovic A."/>
            <person name="Ireland A."/>
            <person name="Larimer J."/>
            <person name="McCowan C."/>
            <person name="Murphy C."/>
            <person name="Pearson M."/>
            <person name="Poon T.W."/>
            <person name="Priest M."/>
            <person name="Roberts A."/>
            <person name="Saif S."/>
            <person name="Shea T."/>
            <person name="Sisk P."/>
            <person name="Sykes S."/>
            <person name="Wortman J."/>
            <person name="Nusbaum C."/>
            <person name="Birren B."/>
        </authorList>
    </citation>
    <scope>NUCLEOTIDE SEQUENCE [LARGE SCALE GENOMIC DNA]</scope>
    <source>
        <strain evidence="3 4">P1976</strain>
    </source>
</reference>
<dbReference type="AlphaFoldDB" id="A0A080ZTZ7"/>
<gene>
    <name evidence="3" type="ORF">F444_13381</name>
</gene>
<proteinExistence type="predicted"/>
<keyword evidence="1" id="KW-1133">Transmembrane helix</keyword>
<evidence type="ECO:0000313" key="3">
    <source>
        <dbReference type="EMBL" id="ETO70108.1"/>
    </source>
</evidence>
<accession>A0A080ZTZ7</accession>
<comment type="caution">
    <text evidence="3">The sequence shown here is derived from an EMBL/GenBank/DDBJ whole genome shotgun (WGS) entry which is preliminary data.</text>
</comment>
<keyword evidence="1" id="KW-0812">Transmembrane</keyword>
<evidence type="ECO:0000313" key="4">
    <source>
        <dbReference type="Proteomes" id="UP000028582"/>
    </source>
</evidence>
<feature type="transmembrane region" description="Helical" evidence="1">
    <location>
        <begin position="152"/>
        <end position="174"/>
    </location>
</feature>
<evidence type="ECO:0000256" key="1">
    <source>
        <dbReference type="SAM" id="Phobius"/>
    </source>
</evidence>
<keyword evidence="1" id="KW-0472">Membrane</keyword>
<keyword evidence="2" id="KW-0732">Signal</keyword>
<dbReference type="Proteomes" id="UP000028582">
    <property type="component" value="Unassembled WGS sequence"/>
</dbReference>
<organism evidence="3 4">
    <name type="scientific">Phytophthora nicotianae P1976</name>
    <dbReference type="NCBI Taxonomy" id="1317066"/>
    <lineage>
        <taxon>Eukaryota</taxon>
        <taxon>Sar</taxon>
        <taxon>Stramenopiles</taxon>
        <taxon>Oomycota</taxon>
        <taxon>Peronosporomycetes</taxon>
        <taxon>Peronosporales</taxon>
        <taxon>Peronosporaceae</taxon>
        <taxon>Phytophthora</taxon>
    </lineage>
</organism>
<feature type="signal peptide" evidence="2">
    <location>
        <begin position="1"/>
        <end position="23"/>
    </location>
</feature>
<dbReference type="EMBL" id="ANJA01002411">
    <property type="protein sequence ID" value="ETO70108.1"/>
    <property type="molecule type" value="Genomic_DNA"/>
</dbReference>
<evidence type="ECO:0000256" key="2">
    <source>
        <dbReference type="SAM" id="SignalP"/>
    </source>
</evidence>
<feature type="chain" id="PRO_5001753393" description="RxLR effector protein" evidence="2">
    <location>
        <begin position="24"/>
        <end position="179"/>
    </location>
</feature>